<name>A0ABY9T1L8_BREBE</name>
<feature type="region of interest" description="Disordered" evidence="1">
    <location>
        <begin position="222"/>
        <end position="247"/>
    </location>
</feature>
<gene>
    <name evidence="2" type="primary">yunB</name>
    <name evidence="2" type="ORF">RGB73_25430</name>
</gene>
<dbReference type="Pfam" id="PF09560">
    <property type="entry name" value="Spore_YunB"/>
    <property type="match status" value="1"/>
</dbReference>
<accession>A0ABY9T1L8</accession>
<sequence length="247" mass="27849">MTGVAMFRPRRRFKNPLSRTKAFFIAVVIFLVLSIQTLVFLEKRLEPTLLILASQKTEQLAKEAITDAVTKRISQQGVDFNQIVRIEKDNQGQIQAYQFNFKEYARIVGETTSRVQNKLQEFETEKVDRTIPLGLATGNSFLANMGPELPITFMPIGSVKTRLETELKEAGINMVLATVYIFVEVDLRIVIPFATDEQTVTTKIPITHSLIVGDVPQYLYNSPEGKPDVPRAQTPQSQDVLNPPEQP</sequence>
<dbReference type="PIRSF" id="PIRSF021383">
    <property type="entry name" value="YunB"/>
    <property type="match status" value="1"/>
</dbReference>
<reference evidence="2 3" key="1">
    <citation type="submission" date="2023-09" db="EMBL/GenBank/DDBJ databases">
        <title>Complete Genome and Methylome dissection of Bacillus brevis NEB573 original source of BbsI restriction endonuclease.</title>
        <authorList>
            <person name="Fomenkov A."/>
            <person name="Roberts R.D."/>
        </authorList>
    </citation>
    <scope>NUCLEOTIDE SEQUENCE [LARGE SCALE GENOMIC DNA]</scope>
    <source>
        <strain evidence="2 3">NEB573</strain>
    </source>
</reference>
<protein>
    <submittedName>
        <fullName evidence="2">Sporulation protein YunB</fullName>
    </submittedName>
</protein>
<dbReference type="EMBL" id="CP134050">
    <property type="protein sequence ID" value="WNC13988.1"/>
    <property type="molecule type" value="Genomic_DNA"/>
</dbReference>
<organism evidence="2 3">
    <name type="scientific">Brevibacillus brevis</name>
    <name type="common">Bacillus brevis</name>
    <dbReference type="NCBI Taxonomy" id="1393"/>
    <lineage>
        <taxon>Bacteria</taxon>
        <taxon>Bacillati</taxon>
        <taxon>Bacillota</taxon>
        <taxon>Bacilli</taxon>
        <taxon>Bacillales</taxon>
        <taxon>Paenibacillaceae</taxon>
        <taxon>Brevibacillus</taxon>
    </lineage>
</organism>
<dbReference type="NCBIfam" id="TIGR02832">
    <property type="entry name" value="spo_yunB"/>
    <property type="match status" value="1"/>
</dbReference>
<dbReference type="InterPro" id="IPR014197">
    <property type="entry name" value="Sporulation_prot_YunB"/>
</dbReference>
<keyword evidence="3" id="KW-1185">Reference proteome</keyword>
<evidence type="ECO:0000313" key="3">
    <source>
        <dbReference type="Proteomes" id="UP001256827"/>
    </source>
</evidence>
<evidence type="ECO:0000313" key="2">
    <source>
        <dbReference type="EMBL" id="WNC13988.1"/>
    </source>
</evidence>
<proteinExistence type="predicted"/>
<evidence type="ECO:0000256" key="1">
    <source>
        <dbReference type="SAM" id="MobiDB-lite"/>
    </source>
</evidence>
<dbReference type="Proteomes" id="UP001256827">
    <property type="component" value="Chromosome"/>
</dbReference>